<dbReference type="AlphaFoldDB" id="A0A699REA2"/>
<sequence length="118" mass="13201">AADFIGCSILNNQFRYLGVMVGDNTSRLKVWDDIIRKIKSHISKWKVKTLSIGGRLTLLKSVLGASPIYAMSIFTVPRGILKALESIRNRFFNGADQSDHKSHGSLGIRFLLPRKKEA</sequence>
<comment type="caution">
    <text evidence="1">The sequence shown here is derived from an EMBL/GenBank/DDBJ whole genome shotgun (WGS) entry which is preliminary data.</text>
</comment>
<feature type="non-terminal residue" evidence="1">
    <location>
        <position position="1"/>
    </location>
</feature>
<dbReference type="PANTHER" id="PTHR33116">
    <property type="entry name" value="REVERSE TRANSCRIPTASE ZINC-BINDING DOMAIN-CONTAINING PROTEIN-RELATED-RELATED"/>
    <property type="match status" value="1"/>
</dbReference>
<organism evidence="1">
    <name type="scientific">Tanacetum cinerariifolium</name>
    <name type="common">Dalmatian daisy</name>
    <name type="synonym">Chrysanthemum cinerariifolium</name>
    <dbReference type="NCBI Taxonomy" id="118510"/>
    <lineage>
        <taxon>Eukaryota</taxon>
        <taxon>Viridiplantae</taxon>
        <taxon>Streptophyta</taxon>
        <taxon>Embryophyta</taxon>
        <taxon>Tracheophyta</taxon>
        <taxon>Spermatophyta</taxon>
        <taxon>Magnoliopsida</taxon>
        <taxon>eudicotyledons</taxon>
        <taxon>Gunneridae</taxon>
        <taxon>Pentapetalae</taxon>
        <taxon>asterids</taxon>
        <taxon>campanulids</taxon>
        <taxon>Asterales</taxon>
        <taxon>Asteraceae</taxon>
        <taxon>Asteroideae</taxon>
        <taxon>Anthemideae</taxon>
        <taxon>Anthemidinae</taxon>
        <taxon>Tanacetum</taxon>
    </lineage>
</organism>
<dbReference type="EMBL" id="BKCJ011092628">
    <property type="protein sequence ID" value="GFC84046.1"/>
    <property type="molecule type" value="Genomic_DNA"/>
</dbReference>
<gene>
    <name evidence="1" type="ORF">Tci_856016</name>
</gene>
<name>A0A699REA2_TANCI</name>
<dbReference type="GO" id="GO:0003964">
    <property type="term" value="F:RNA-directed DNA polymerase activity"/>
    <property type="evidence" value="ECO:0007669"/>
    <property type="project" value="UniProtKB-KW"/>
</dbReference>
<keyword evidence="1" id="KW-0808">Transferase</keyword>
<keyword evidence="1" id="KW-0548">Nucleotidyltransferase</keyword>
<accession>A0A699REA2</accession>
<protein>
    <submittedName>
        <fullName evidence="1">RNA-directed DNA polymerase, eukaryota</fullName>
    </submittedName>
</protein>
<reference evidence="1" key="1">
    <citation type="journal article" date="2019" name="Sci. Rep.">
        <title>Draft genome of Tanacetum cinerariifolium, the natural source of mosquito coil.</title>
        <authorList>
            <person name="Yamashiro T."/>
            <person name="Shiraishi A."/>
            <person name="Satake H."/>
            <person name="Nakayama K."/>
        </authorList>
    </citation>
    <scope>NUCLEOTIDE SEQUENCE</scope>
</reference>
<evidence type="ECO:0000313" key="1">
    <source>
        <dbReference type="EMBL" id="GFC84046.1"/>
    </source>
</evidence>
<keyword evidence="1" id="KW-0695">RNA-directed DNA polymerase</keyword>
<dbReference type="PANTHER" id="PTHR33116:SF79">
    <property type="entry name" value="REVERSE TRANSCRIPTASE DOMAIN, ZINC FINGER, CCHC-TYPE-RELATED"/>
    <property type="match status" value="1"/>
</dbReference>
<proteinExistence type="predicted"/>